<gene>
    <name evidence="3" type="ORF">I3J27_21580</name>
</gene>
<reference evidence="3" key="1">
    <citation type="submission" date="2021-12" db="EMBL/GenBank/DDBJ databases">
        <title>Bradyrhizobium xenonodulans sp. nov.</title>
        <authorList>
            <person name="Claassens R."/>
            <person name="Venter S.N."/>
            <person name="Beukes C.W."/>
            <person name="Stepkowski T."/>
            <person name="Steenkamp E.T."/>
        </authorList>
    </citation>
    <scope>NUCLEOTIDE SEQUENCE</scope>
    <source>
        <strain evidence="3">14AB</strain>
    </source>
</reference>
<keyword evidence="4" id="KW-1185">Reference proteome</keyword>
<feature type="coiled-coil region" evidence="1">
    <location>
        <begin position="100"/>
        <end position="127"/>
    </location>
</feature>
<keyword evidence="1" id="KW-0175">Coiled coil</keyword>
<dbReference type="Proteomes" id="UP001179614">
    <property type="component" value="Chromosome"/>
</dbReference>
<name>A0ABY7ME45_9BRAD</name>
<protein>
    <recommendedName>
        <fullName evidence="5">Transposase</fullName>
    </recommendedName>
</protein>
<evidence type="ECO:0000256" key="2">
    <source>
        <dbReference type="SAM" id="MobiDB-lite"/>
    </source>
</evidence>
<dbReference type="RefSeq" id="WP_270160450.1">
    <property type="nucleotide sequence ID" value="NZ_CP089391.1"/>
</dbReference>
<dbReference type="EMBL" id="CP089391">
    <property type="protein sequence ID" value="WBL75627.1"/>
    <property type="molecule type" value="Genomic_DNA"/>
</dbReference>
<feature type="compositionally biased region" description="Polar residues" evidence="2">
    <location>
        <begin position="1"/>
        <end position="12"/>
    </location>
</feature>
<organism evidence="3 4">
    <name type="scientific">Bradyrhizobium xenonodulans</name>
    <dbReference type="NCBI Taxonomy" id="2736875"/>
    <lineage>
        <taxon>Bacteria</taxon>
        <taxon>Pseudomonadati</taxon>
        <taxon>Pseudomonadota</taxon>
        <taxon>Alphaproteobacteria</taxon>
        <taxon>Hyphomicrobiales</taxon>
        <taxon>Nitrobacteraceae</taxon>
        <taxon>Bradyrhizobium</taxon>
    </lineage>
</organism>
<feature type="region of interest" description="Disordered" evidence="2">
    <location>
        <begin position="1"/>
        <end position="23"/>
    </location>
</feature>
<evidence type="ECO:0008006" key="5">
    <source>
        <dbReference type="Google" id="ProtNLM"/>
    </source>
</evidence>
<evidence type="ECO:0000313" key="4">
    <source>
        <dbReference type="Proteomes" id="UP001179614"/>
    </source>
</evidence>
<sequence>MSPIRTQQSKQCPDQPIGKDRSPDRWFLPIALTFRKNFPKKTAEVLADIAGLRDVRPAELWLDGSRAPSGEALARMIASAHGDLVIRALTHGSGQAWVKRHRRIENLAAARAEVEAAQRRLAEAERGIEP</sequence>
<evidence type="ECO:0000313" key="3">
    <source>
        <dbReference type="EMBL" id="WBL75627.1"/>
    </source>
</evidence>
<evidence type="ECO:0000256" key="1">
    <source>
        <dbReference type="SAM" id="Coils"/>
    </source>
</evidence>
<proteinExistence type="predicted"/>
<accession>A0ABY7ME45</accession>